<name>A0A4V3QZM6_9SPHN</name>
<evidence type="ECO:0000313" key="4">
    <source>
        <dbReference type="Proteomes" id="UP000306147"/>
    </source>
</evidence>
<evidence type="ECO:0008006" key="5">
    <source>
        <dbReference type="Google" id="ProtNLM"/>
    </source>
</evidence>
<dbReference type="OrthoDB" id="7596352at2"/>
<feature type="chain" id="PRO_5020951610" description="Rap1a immunity protein domain-containing protein" evidence="2">
    <location>
        <begin position="23"/>
        <end position="124"/>
    </location>
</feature>
<keyword evidence="2" id="KW-0732">Signal</keyword>
<evidence type="ECO:0000313" key="3">
    <source>
        <dbReference type="EMBL" id="TGX54862.1"/>
    </source>
</evidence>
<accession>A0A4V3QZM6</accession>
<gene>
    <name evidence="3" type="ORF">E5A73_05285</name>
</gene>
<organism evidence="3 4">
    <name type="scientific">Sphingomonas gei</name>
    <dbReference type="NCBI Taxonomy" id="1395960"/>
    <lineage>
        <taxon>Bacteria</taxon>
        <taxon>Pseudomonadati</taxon>
        <taxon>Pseudomonadota</taxon>
        <taxon>Alphaproteobacteria</taxon>
        <taxon>Sphingomonadales</taxon>
        <taxon>Sphingomonadaceae</taxon>
        <taxon>Sphingomonas</taxon>
    </lineage>
</organism>
<comment type="caution">
    <text evidence="3">The sequence shown here is derived from an EMBL/GenBank/DDBJ whole genome shotgun (WGS) entry which is preliminary data.</text>
</comment>
<proteinExistence type="predicted"/>
<dbReference type="Proteomes" id="UP000306147">
    <property type="component" value="Unassembled WGS sequence"/>
</dbReference>
<reference evidence="3 4" key="1">
    <citation type="submission" date="2019-04" db="EMBL/GenBank/DDBJ databases">
        <title>Sphingomonas psychrotolerans sp. nov., isolated from soil in the Tianshan Mountains, Xinjiang, China.</title>
        <authorList>
            <person name="Luo Y."/>
            <person name="Sheng H."/>
        </authorList>
    </citation>
    <scope>NUCLEOTIDE SEQUENCE [LARGE SCALE GENOMIC DNA]</scope>
    <source>
        <strain evidence="3 4">ZFGT-11</strain>
    </source>
</reference>
<dbReference type="EMBL" id="SRXT01000002">
    <property type="protein sequence ID" value="TGX54862.1"/>
    <property type="molecule type" value="Genomic_DNA"/>
</dbReference>
<feature type="signal peptide" evidence="2">
    <location>
        <begin position="1"/>
        <end position="22"/>
    </location>
</feature>
<evidence type="ECO:0000256" key="1">
    <source>
        <dbReference type="SAM" id="MobiDB-lite"/>
    </source>
</evidence>
<dbReference type="AlphaFoldDB" id="A0A4V3QZM6"/>
<keyword evidence="4" id="KW-1185">Reference proteome</keyword>
<feature type="region of interest" description="Disordered" evidence="1">
    <location>
        <begin position="71"/>
        <end position="91"/>
    </location>
</feature>
<protein>
    <recommendedName>
        <fullName evidence="5">Rap1a immunity protein domain-containing protein</fullName>
    </recommendedName>
</protein>
<evidence type="ECO:0000256" key="2">
    <source>
        <dbReference type="SAM" id="SignalP"/>
    </source>
</evidence>
<sequence>MRRLMGAVVAASLAVLPTAAQAMSVAQFLAKAKALQAQGALALLSPDAELLKREVSAIRAAYTADLRAARAAGRTPHSCPPETGKPKLNPRQMLAELEKIPRAKRGMSMKAAVYAYMKRTYPCR</sequence>